<proteinExistence type="predicted"/>
<evidence type="ECO:0000313" key="6">
    <source>
        <dbReference type="EMBL" id="GJE03679.1"/>
    </source>
</evidence>
<keyword evidence="1" id="KW-0001">2Fe-2S</keyword>
<evidence type="ECO:0000259" key="5">
    <source>
        <dbReference type="PROSITE" id="PS51296"/>
    </source>
</evidence>
<dbReference type="InterPro" id="IPR034904">
    <property type="entry name" value="FSCA_dom_sf"/>
</dbReference>
<dbReference type="SUPFAM" id="SSF50022">
    <property type="entry name" value="ISP domain"/>
    <property type="match status" value="1"/>
</dbReference>
<accession>A0ABQ4SMA9</accession>
<keyword evidence="7" id="KW-1185">Reference proteome</keyword>
<dbReference type="Pfam" id="PF00355">
    <property type="entry name" value="Rieske"/>
    <property type="match status" value="1"/>
</dbReference>
<evidence type="ECO:0000256" key="1">
    <source>
        <dbReference type="ARBA" id="ARBA00022714"/>
    </source>
</evidence>
<name>A0ABQ4SMA9_9HYPH</name>
<dbReference type="RefSeq" id="WP_238241055.1">
    <property type="nucleotide sequence ID" value="NZ_BPQQ01000086.1"/>
</dbReference>
<dbReference type="InterPro" id="IPR036922">
    <property type="entry name" value="Rieske_2Fe-2S_sf"/>
</dbReference>
<dbReference type="PROSITE" id="PS51296">
    <property type="entry name" value="RIESKE"/>
    <property type="match status" value="1"/>
</dbReference>
<sequence>MNAIDLAPMHRETLTGYIGDIDRLEAIFAAWDETQRSAVEAYRRAIEDLQAEAFRRLVRSLKSDPAALETMKQAVADEIVYAVLRHHNILKPSLSERVETALDSVRPMLAAHGGDVELVSVTPPAIEVRFTGACDGCPASALTFHAGVKKAIEEACPEITEILQVKGACSGAQKDSVRFISPFALGSVDGWHLVCRLDEIPQGGISTRTVGGESVILSRQGAIVSCFQNACAHLGLEIDGGIVENGIITCPWHGFQYDLATGECLTAPEVQLQSHGVKVVGNRVEVRLAT</sequence>
<evidence type="ECO:0000256" key="4">
    <source>
        <dbReference type="ARBA" id="ARBA00023014"/>
    </source>
</evidence>
<dbReference type="CDD" id="cd03467">
    <property type="entry name" value="Rieske"/>
    <property type="match status" value="1"/>
</dbReference>
<feature type="domain" description="Rieske" evidence="5">
    <location>
        <begin position="191"/>
        <end position="286"/>
    </location>
</feature>
<organism evidence="6 7">
    <name type="scientific">Methylobacterium isbiliense</name>
    <dbReference type="NCBI Taxonomy" id="315478"/>
    <lineage>
        <taxon>Bacteria</taxon>
        <taxon>Pseudomonadati</taxon>
        <taxon>Pseudomonadota</taxon>
        <taxon>Alphaproteobacteria</taxon>
        <taxon>Hyphomicrobiales</taxon>
        <taxon>Methylobacteriaceae</taxon>
        <taxon>Methylobacterium</taxon>
    </lineage>
</organism>
<dbReference type="EMBL" id="BPQQ01000086">
    <property type="protein sequence ID" value="GJE03679.1"/>
    <property type="molecule type" value="Genomic_DNA"/>
</dbReference>
<dbReference type="SUPFAM" id="SSF117916">
    <property type="entry name" value="Fe-S cluster assembly (FSCA) domain-like"/>
    <property type="match status" value="1"/>
</dbReference>
<dbReference type="Proteomes" id="UP001055153">
    <property type="component" value="Unassembled WGS sequence"/>
</dbReference>
<reference evidence="6" key="1">
    <citation type="journal article" date="2021" name="Front. Microbiol.">
        <title>Comprehensive Comparative Genomics and Phenotyping of Methylobacterium Species.</title>
        <authorList>
            <person name="Alessa O."/>
            <person name="Ogura Y."/>
            <person name="Fujitani Y."/>
            <person name="Takami H."/>
            <person name="Hayashi T."/>
            <person name="Sahin N."/>
            <person name="Tani A."/>
        </authorList>
    </citation>
    <scope>NUCLEOTIDE SEQUENCE</scope>
    <source>
        <strain evidence="6">DSM 17168</strain>
    </source>
</reference>
<reference evidence="6" key="2">
    <citation type="submission" date="2021-08" db="EMBL/GenBank/DDBJ databases">
        <authorList>
            <person name="Tani A."/>
            <person name="Ola A."/>
            <person name="Ogura Y."/>
            <person name="Katsura K."/>
            <person name="Hayashi T."/>
        </authorList>
    </citation>
    <scope>NUCLEOTIDE SEQUENCE</scope>
    <source>
        <strain evidence="6">DSM 17168</strain>
    </source>
</reference>
<keyword evidence="3" id="KW-0408">Iron</keyword>
<evidence type="ECO:0000256" key="2">
    <source>
        <dbReference type="ARBA" id="ARBA00022723"/>
    </source>
</evidence>
<keyword evidence="4" id="KW-0411">Iron-sulfur</keyword>
<comment type="caution">
    <text evidence="6">The sequence shown here is derived from an EMBL/GenBank/DDBJ whole genome shotgun (WGS) entry which is preliminary data.</text>
</comment>
<keyword evidence="2" id="KW-0479">Metal-binding</keyword>
<dbReference type="PANTHER" id="PTHR21496">
    <property type="entry name" value="FERREDOXIN-RELATED"/>
    <property type="match status" value="1"/>
</dbReference>
<dbReference type="InterPro" id="IPR017941">
    <property type="entry name" value="Rieske_2Fe-2S"/>
</dbReference>
<dbReference type="PANTHER" id="PTHR21496:SF23">
    <property type="entry name" value="3-PHENYLPROPIONATE_CINNAMIC ACID DIOXYGENASE FERREDOXIN SUBUNIT"/>
    <property type="match status" value="1"/>
</dbReference>
<dbReference type="Gene3D" id="3.30.300.130">
    <property type="entry name" value="Fe-S cluster assembly (FSCA)"/>
    <property type="match status" value="1"/>
</dbReference>
<dbReference type="Pfam" id="PF01106">
    <property type="entry name" value="NifU"/>
    <property type="match status" value="1"/>
</dbReference>
<evidence type="ECO:0000256" key="3">
    <source>
        <dbReference type="ARBA" id="ARBA00023004"/>
    </source>
</evidence>
<protein>
    <submittedName>
        <fullName evidence="6">Fe/S biogenesis protein NfuA</fullName>
    </submittedName>
</protein>
<dbReference type="InterPro" id="IPR001075">
    <property type="entry name" value="NIF_FeS_clus_asmbl_NifU_C"/>
</dbReference>
<dbReference type="Gene3D" id="2.102.10.10">
    <property type="entry name" value="Rieske [2Fe-2S] iron-sulphur domain"/>
    <property type="match status" value="1"/>
</dbReference>
<gene>
    <name evidence="6" type="primary">nfuA_2</name>
    <name evidence="6" type="ORF">GMJLKIPL_5636</name>
</gene>
<evidence type="ECO:0000313" key="7">
    <source>
        <dbReference type="Proteomes" id="UP001055153"/>
    </source>
</evidence>